<proteinExistence type="predicted"/>
<accession>A0A2P2NDL8</accession>
<reference evidence="1" key="1">
    <citation type="submission" date="2018-02" db="EMBL/GenBank/DDBJ databases">
        <title>Rhizophora mucronata_Transcriptome.</title>
        <authorList>
            <person name="Meera S.P."/>
            <person name="Sreeshan A."/>
            <person name="Augustine A."/>
        </authorList>
    </citation>
    <scope>NUCLEOTIDE SEQUENCE</scope>
    <source>
        <tissue evidence="1">Leaf</tissue>
    </source>
</reference>
<name>A0A2P2NDL8_RHIMU</name>
<evidence type="ECO:0000313" key="1">
    <source>
        <dbReference type="EMBL" id="MBX40573.1"/>
    </source>
</evidence>
<protein>
    <submittedName>
        <fullName evidence="1">Uncharacterized protein</fullName>
    </submittedName>
</protein>
<organism evidence="1">
    <name type="scientific">Rhizophora mucronata</name>
    <name type="common">Asiatic mangrove</name>
    <dbReference type="NCBI Taxonomy" id="61149"/>
    <lineage>
        <taxon>Eukaryota</taxon>
        <taxon>Viridiplantae</taxon>
        <taxon>Streptophyta</taxon>
        <taxon>Embryophyta</taxon>
        <taxon>Tracheophyta</taxon>
        <taxon>Spermatophyta</taxon>
        <taxon>Magnoliopsida</taxon>
        <taxon>eudicotyledons</taxon>
        <taxon>Gunneridae</taxon>
        <taxon>Pentapetalae</taxon>
        <taxon>rosids</taxon>
        <taxon>fabids</taxon>
        <taxon>Malpighiales</taxon>
        <taxon>Rhizophoraceae</taxon>
        <taxon>Rhizophora</taxon>
    </lineage>
</organism>
<sequence>MLFLLNKSI</sequence>
<dbReference type="EMBL" id="GGEC01060089">
    <property type="protein sequence ID" value="MBX40573.1"/>
    <property type="molecule type" value="Transcribed_RNA"/>
</dbReference>